<dbReference type="InterPro" id="IPR000868">
    <property type="entry name" value="Isochorismatase-like_dom"/>
</dbReference>
<dbReference type="Gene3D" id="3.40.50.850">
    <property type="entry name" value="Isochorismatase-like"/>
    <property type="match status" value="1"/>
</dbReference>
<reference evidence="3" key="1">
    <citation type="submission" date="2020-02" db="EMBL/GenBank/DDBJ databases">
        <authorList>
            <person name="Meier V. D."/>
        </authorList>
    </citation>
    <scope>NUCLEOTIDE SEQUENCE</scope>
    <source>
        <strain evidence="3">AVDCRST_MAG01</strain>
    </source>
</reference>
<name>A0A6J4QVA7_9ACTN</name>
<feature type="non-terminal residue" evidence="3">
    <location>
        <position position="81"/>
    </location>
</feature>
<dbReference type="EMBL" id="CADCUW010000585">
    <property type="protein sequence ID" value="CAA9450497.1"/>
    <property type="molecule type" value="Genomic_DNA"/>
</dbReference>
<dbReference type="InterPro" id="IPR036380">
    <property type="entry name" value="Isochorismatase-like_sf"/>
</dbReference>
<evidence type="ECO:0000256" key="1">
    <source>
        <dbReference type="ARBA" id="ARBA00022801"/>
    </source>
</evidence>
<dbReference type="PANTHER" id="PTHR43540:SF6">
    <property type="entry name" value="ISOCHORISMATASE-LIKE DOMAIN-CONTAINING PROTEIN"/>
    <property type="match status" value="1"/>
</dbReference>
<accession>A0A6J4QVA7</accession>
<dbReference type="PANTHER" id="PTHR43540">
    <property type="entry name" value="PEROXYUREIDOACRYLATE/UREIDOACRYLATE AMIDOHYDROLASE-RELATED"/>
    <property type="match status" value="1"/>
</dbReference>
<dbReference type="SUPFAM" id="SSF52499">
    <property type="entry name" value="Isochorismatase-like hydrolases"/>
    <property type="match status" value="1"/>
</dbReference>
<evidence type="ECO:0000313" key="3">
    <source>
        <dbReference type="EMBL" id="CAA9450497.1"/>
    </source>
</evidence>
<proteinExistence type="predicted"/>
<dbReference type="GO" id="GO:0008936">
    <property type="term" value="F:nicotinamidase activity"/>
    <property type="evidence" value="ECO:0007669"/>
    <property type="project" value="UniProtKB-EC"/>
</dbReference>
<feature type="domain" description="Isochorismatase-like" evidence="2">
    <location>
        <begin position="23"/>
        <end position="75"/>
    </location>
</feature>
<evidence type="ECO:0000259" key="2">
    <source>
        <dbReference type="Pfam" id="PF00857"/>
    </source>
</evidence>
<sequence>MARTVEVPEYEVQGRVRVDPSRTALIVGDMQNDFVKEGGSLVVPDAERTIPAIRDLLDRARGSGMKVVFTQDTHREGDPEW</sequence>
<organism evidence="3">
    <name type="scientific">uncultured Rubrobacteraceae bacterium</name>
    <dbReference type="NCBI Taxonomy" id="349277"/>
    <lineage>
        <taxon>Bacteria</taxon>
        <taxon>Bacillati</taxon>
        <taxon>Actinomycetota</taxon>
        <taxon>Rubrobacteria</taxon>
        <taxon>Rubrobacterales</taxon>
        <taxon>Rubrobacteraceae</taxon>
        <taxon>environmental samples</taxon>
    </lineage>
</organism>
<gene>
    <name evidence="3" type="ORF">AVDCRST_MAG01-01-4511</name>
</gene>
<dbReference type="InterPro" id="IPR050272">
    <property type="entry name" value="Isochorismatase-like_hydrls"/>
</dbReference>
<dbReference type="EC" id="3.5.1.19" evidence="3"/>
<dbReference type="Pfam" id="PF00857">
    <property type="entry name" value="Isochorismatase"/>
    <property type="match status" value="1"/>
</dbReference>
<keyword evidence="1 3" id="KW-0378">Hydrolase</keyword>
<protein>
    <submittedName>
        <fullName evidence="3">Nicotinamidase</fullName>
        <ecNumber evidence="3">3.5.1.19</ecNumber>
    </submittedName>
</protein>
<dbReference type="AlphaFoldDB" id="A0A6J4QVA7"/>